<keyword evidence="3" id="KW-1185">Reference proteome</keyword>
<evidence type="ECO:0000256" key="1">
    <source>
        <dbReference type="SAM" id="MobiDB-lite"/>
    </source>
</evidence>
<feature type="compositionally biased region" description="Basic and acidic residues" evidence="1">
    <location>
        <begin position="17"/>
        <end position="29"/>
    </location>
</feature>
<dbReference type="AlphaFoldDB" id="A0A5N6RNC9"/>
<reference evidence="2 3" key="1">
    <citation type="submission" date="2019-06" db="EMBL/GenBank/DDBJ databases">
        <title>A chromosomal-level reference genome of Carpinus fangiana (Coryloideae, Betulaceae).</title>
        <authorList>
            <person name="Yang X."/>
            <person name="Wang Z."/>
            <person name="Zhang L."/>
            <person name="Hao G."/>
            <person name="Liu J."/>
            <person name="Yang Y."/>
        </authorList>
    </citation>
    <scope>NUCLEOTIDE SEQUENCE [LARGE SCALE GENOMIC DNA]</scope>
    <source>
        <strain evidence="2">Cfa_2016G</strain>
        <tissue evidence="2">Leaf</tissue>
    </source>
</reference>
<dbReference type="Proteomes" id="UP000327013">
    <property type="component" value="Chromosome 7"/>
</dbReference>
<feature type="region of interest" description="Disordered" evidence="1">
    <location>
        <begin position="69"/>
        <end position="105"/>
    </location>
</feature>
<dbReference type="EMBL" id="CM017327">
    <property type="protein sequence ID" value="KAE8100513.1"/>
    <property type="molecule type" value="Genomic_DNA"/>
</dbReference>
<proteinExistence type="predicted"/>
<evidence type="ECO:0000313" key="3">
    <source>
        <dbReference type="Proteomes" id="UP000327013"/>
    </source>
</evidence>
<name>A0A5N6RNC9_9ROSI</name>
<organism evidence="2 3">
    <name type="scientific">Carpinus fangiana</name>
    <dbReference type="NCBI Taxonomy" id="176857"/>
    <lineage>
        <taxon>Eukaryota</taxon>
        <taxon>Viridiplantae</taxon>
        <taxon>Streptophyta</taxon>
        <taxon>Embryophyta</taxon>
        <taxon>Tracheophyta</taxon>
        <taxon>Spermatophyta</taxon>
        <taxon>Magnoliopsida</taxon>
        <taxon>eudicotyledons</taxon>
        <taxon>Gunneridae</taxon>
        <taxon>Pentapetalae</taxon>
        <taxon>rosids</taxon>
        <taxon>fabids</taxon>
        <taxon>Fagales</taxon>
        <taxon>Betulaceae</taxon>
        <taxon>Carpinus</taxon>
    </lineage>
</organism>
<protein>
    <submittedName>
        <fullName evidence="2">Uncharacterized protein</fullName>
    </submittedName>
</protein>
<evidence type="ECO:0000313" key="2">
    <source>
        <dbReference type="EMBL" id="KAE8100513.1"/>
    </source>
</evidence>
<feature type="region of interest" description="Disordered" evidence="1">
    <location>
        <begin position="1"/>
        <end position="45"/>
    </location>
</feature>
<accession>A0A5N6RNC9</accession>
<gene>
    <name evidence="2" type="ORF">FH972_018408</name>
</gene>
<feature type="compositionally biased region" description="Low complexity" evidence="1">
    <location>
        <begin position="69"/>
        <end position="81"/>
    </location>
</feature>
<sequence>MAMKLNPDGQGLWDGYGVEKPDKVAKLNPDEEPAGSKTQPLFKPKVGSVIPSKKKLVKRMMFDCLAQSISGGPPASGASQSNTTASGCSKKFPPPKSSNDKKTGKVVCSKVEPEKAVKVGSVIPAKRRLVKRMMFDYVAKSIAHVFRPRPPPSSSAVP</sequence>
<dbReference type="OrthoDB" id="1747351at2759"/>